<evidence type="ECO:0000313" key="3">
    <source>
        <dbReference type="EMBL" id="OIS90312.1"/>
    </source>
</evidence>
<dbReference type="Gene3D" id="1.20.58.430">
    <property type="entry name" value="Type IV secretion system, VirB5-domain"/>
    <property type="match status" value="1"/>
</dbReference>
<dbReference type="AlphaFoldDB" id="A0A1J6I5V1"/>
<feature type="chain" id="PRO_5009639388" evidence="2">
    <location>
        <begin position="29"/>
        <end position="235"/>
    </location>
</feature>
<name>A0A1J6I5V1_9HYPH</name>
<dbReference type="EMBL" id="MOEC01000061">
    <property type="protein sequence ID" value="OIS90312.1"/>
    <property type="molecule type" value="Genomic_DNA"/>
</dbReference>
<dbReference type="RefSeq" id="WP_071634526.1">
    <property type="nucleotide sequence ID" value="NZ_MOEC01000061.1"/>
</dbReference>
<dbReference type="InterPro" id="IPR014158">
    <property type="entry name" value="T4SS_VirB5"/>
</dbReference>
<accession>A0A1J6I5V1</accession>
<dbReference type="SUPFAM" id="SSF101082">
    <property type="entry name" value="Typo IV secretion system protein TraC"/>
    <property type="match status" value="1"/>
</dbReference>
<protein>
    <submittedName>
        <fullName evidence="3">P-type DNA transfer protein VirB5</fullName>
    </submittedName>
</protein>
<dbReference type="Pfam" id="PF07996">
    <property type="entry name" value="T4SS"/>
    <property type="match status" value="1"/>
</dbReference>
<dbReference type="CDD" id="cd14262">
    <property type="entry name" value="VirB5_like"/>
    <property type="match status" value="1"/>
</dbReference>
<dbReference type="Proteomes" id="UP000182985">
    <property type="component" value="Unassembled WGS sequence"/>
</dbReference>
<comment type="caution">
    <text evidence="3">The sequence shown here is derived from an EMBL/GenBank/DDBJ whole genome shotgun (WGS) entry which is preliminary data.</text>
</comment>
<feature type="signal peptide" evidence="2">
    <location>
        <begin position="1"/>
        <end position="28"/>
    </location>
</feature>
<dbReference type="InterPro" id="IPR023220">
    <property type="entry name" value="T4SS_VirB5-domain"/>
</dbReference>
<evidence type="ECO:0000256" key="1">
    <source>
        <dbReference type="SAM" id="Coils"/>
    </source>
</evidence>
<keyword evidence="4" id="KW-1185">Reference proteome</keyword>
<proteinExistence type="predicted"/>
<evidence type="ECO:0000256" key="2">
    <source>
        <dbReference type="SAM" id="SignalP"/>
    </source>
</evidence>
<keyword evidence="1" id="KW-0175">Coiled coil</keyword>
<feature type="coiled-coil region" evidence="1">
    <location>
        <begin position="39"/>
        <end position="66"/>
    </location>
</feature>
<gene>
    <name evidence="3" type="ORF">BLA27_27480</name>
</gene>
<evidence type="ECO:0000313" key="4">
    <source>
        <dbReference type="Proteomes" id="UP000182985"/>
    </source>
</evidence>
<reference evidence="3 4" key="1">
    <citation type="submission" date="2016-10" db="EMBL/GenBank/DDBJ databases">
        <title>The Draft Genome Sequence of the Potato Rhizosphere Bacteria Ochrobactrum sp. IPA7.2.</title>
        <authorList>
            <person name="Gogoleva N.E."/>
            <person name="Khlopko Y.A."/>
            <person name="Burygin G.L."/>
            <person name="Plotnikov A.O."/>
        </authorList>
    </citation>
    <scope>NUCLEOTIDE SEQUENCE [LARGE SCALE GENOMIC DNA]</scope>
    <source>
        <strain evidence="3 4">IPA7.2</strain>
    </source>
</reference>
<dbReference type="NCBIfam" id="TIGR02791">
    <property type="entry name" value="VirB5"/>
    <property type="match status" value="1"/>
</dbReference>
<keyword evidence="2" id="KW-0732">Signal</keyword>
<organism evidence="3 4">
    <name type="scientific">Brucella cytisi</name>
    <dbReference type="NCBI Taxonomy" id="407152"/>
    <lineage>
        <taxon>Bacteria</taxon>
        <taxon>Pseudomonadati</taxon>
        <taxon>Pseudomonadota</taxon>
        <taxon>Alphaproteobacteria</taxon>
        <taxon>Hyphomicrobiales</taxon>
        <taxon>Brucellaceae</taxon>
        <taxon>Brucella/Ochrobactrum group</taxon>
        <taxon>Brucella</taxon>
    </lineage>
</organism>
<sequence>MSKLSKIFTVTTMAAVLAGGYVSGTAIAAGIPTFDGAAAANFLEQMKELQKQLDVAKSQLSEAKRMYDTVSGYRGFGDVLRNQELAKYLPDDWKGIYDSVKSGNYHDITGSVQDILDDERITGNTNDARTAALEREAKLAATNKAMAMQAFNGTQQRLQQIEGLMNQIGQTQDPKAISELQARIAGEQASIQNETTKLQLMAQLQKAEQDLLVQQKREIMRRDFSAANTGMPEIK</sequence>